<keyword evidence="8" id="KW-0902">Two-component regulatory system</keyword>
<dbReference type="SMART" id="SM00387">
    <property type="entry name" value="HATPase_c"/>
    <property type="match status" value="1"/>
</dbReference>
<dbReference type="PANTHER" id="PTHR43065">
    <property type="entry name" value="SENSOR HISTIDINE KINASE"/>
    <property type="match status" value="1"/>
</dbReference>
<dbReference type="Gene3D" id="3.30.565.10">
    <property type="entry name" value="Histidine kinase-like ATPase, C-terminal domain"/>
    <property type="match status" value="1"/>
</dbReference>
<evidence type="ECO:0000259" key="9">
    <source>
        <dbReference type="PROSITE" id="PS50109"/>
    </source>
</evidence>
<dbReference type="Pfam" id="PF02518">
    <property type="entry name" value="HATPase_c"/>
    <property type="match status" value="1"/>
</dbReference>
<dbReference type="PANTHER" id="PTHR43065:SF10">
    <property type="entry name" value="PEROXIDE STRESS-ACTIVATED HISTIDINE KINASE MAK3"/>
    <property type="match status" value="1"/>
</dbReference>
<dbReference type="SUPFAM" id="SSF55874">
    <property type="entry name" value="ATPase domain of HSP90 chaperone/DNA topoisomerase II/histidine kinase"/>
    <property type="match status" value="1"/>
</dbReference>
<feature type="domain" description="Histidine kinase" evidence="9">
    <location>
        <begin position="47"/>
        <end position="262"/>
    </location>
</feature>
<dbReference type="GeneID" id="93091433"/>
<reference evidence="10 11" key="1">
    <citation type="submission" date="2018-06" db="EMBL/GenBank/DDBJ databases">
        <authorList>
            <consortium name="Pathogen Informatics"/>
            <person name="Doyle S."/>
        </authorList>
    </citation>
    <scope>NUCLEOTIDE SEQUENCE [LARGE SCALE GENOMIC DNA]</scope>
    <source>
        <strain evidence="10 11">NCTC12475</strain>
    </source>
</reference>
<keyword evidence="4 10" id="KW-0808">Transferase</keyword>
<keyword evidence="5" id="KW-0547">Nucleotide-binding</keyword>
<evidence type="ECO:0000256" key="6">
    <source>
        <dbReference type="ARBA" id="ARBA00022777"/>
    </source>
</evidence>
<keyword evidence="7" id="KW-0067">ATP-binding</keyword>
<evidence type="ECO:0000256" key="4">
    <source>
        <dbReference type="ARBA" id="ARBA00022679"/>
    </source>
</evidence>
<dbReference type="CDD" id="cd00082">
    <property type="entry name" value="HisKA"/>
    <property type="match status" value="1"/>
</dbReference>
<keyword evidence="11" id="KW-1185">Reference proteome</keyword>
<dbReference type="RefSeq" id="WP_089183163.1">
    <property type="nucleotide sequence ID" value="NZ_CP043427.1"/>
</dbReference>
<keyword evidence="6 10" id="KW-0418">Kinase</keyword>
<protein>
    <recommendedName>
        <fullName evidence="2">histidine kinase</fullName>
        <ecNumber evidence="2">2.7.13.3</ecNumber>
    </recommendedName>
</protein>
<name>A0A381DJZ7_9BACT</name>
<dbReference type="SUPFAM" id="SSF47384">
    <property type="entry name" value="Homodimeric domain of signal transducing histidine kinase"/>
    <property type="match status" value="1"/>
</dbReference>
<dbReference type="EMBL" id="UFVD01000001">
    <property type="protein sequence ID" value="SUX10801.1"/>
    <property type="molecule type" value="Genomic_DNA"/>
</dbReference>
<dbReference type="EC" id="2.7.13.3" evidence="2"/>
<dbReference type="OrthoDB" id="5351074at2"/>
<comment type="catalytic activity">
    <reaction evidence="1">
        <text>ATP + protein L-histidine = ADP + protein N-phospho-L-histidine.</text>
        <dbReference type="EC" id="2.7.13.3"/>
    </reaction>
</comment>
<dbReference type="Gene3D" id="1.10.287.130">
    <property type="match status" value="1"/>
</dbReference>
<dbReference type="InterPro" id="IPR036890">
    <property type="entry name" value="HATPase_C_sf"/>
</dbReference>
<sequence length="264" mass="30479">MCIFVFFVVLNLIYGFLIRKNNKKTEEMELLLARKSRLNEIGSLITGINHQLKQPLNSLNLAISNSELLLQKNPIDIEMLLKNMSICKNQINLMNKTINIFRSFYSPNEDISEFCLNETIKSIIYTTNSQFFKYNITVKFEEKSKIFANSIENFIQQILLVLLQNSKDAILEKKDIVDKNIYINIEKFDKDVIISISDFGIEIDARQAKNIFNASKTSSKKLGFGFGLYFSKILSTKKLDGDLVLENHKNPTKFSLKIPLDIRK</sequence>
<dbReference type="Proteomes" id="UP000254920">
    <property type="component" value="Unassembled WGS sequence"/>
</dbReference>
<gene>
    <name evidence="10" type="primary">dctB</name>
    <name evidence="10" type="ORF">NCTC12475_01012</name>
</gene>
<evidence type="ECO:0000256" key="7">
    <source>
        <dbReference type="ARBA" id="ARBA00022840"/>
    </source>
</evidence>
<evidence type="ECO:0000256" key="2">
    <source>
        <dbReference type="ARBA" id="ARBA00012438"/>
    </source>
</evidence>
<dbReference type="InterPro" id="IPR005467">
    <property type="entry name" value="His_kinase_dom"/>
</dbReference>
<evidence type="ECO:0000256" key="8">
    <source>
        <dbReference type="ARBA" id="ARBA00023012"/>
    </source>
</evidence>
<dbReference type="AlphaFoldDB" id="A0A381DJZ7"/>
<dbReference type="InterPro" id="IPR036097">
    <property type="entry name" value="HisK_dim/P_sf"/>
</dbReference>
<evidence type="ECO:0000256" key="3">
    <source>
        <dbReference type="ARBA" id="ARBA00022553"/>
    </source>
</evidence>
<evidence type="ECO:0000313" key="10">
    <source>
        <dbReference type="EMBL" id="SUX10801.1"/>
    </source>
</evidence>
<dbReference type="InterPro" id="IPR003661">
    <property type="entry name" value="HisK_dim/P_dom"/>
</dbReference>
<dbReference type="InterPro" id="IPR003594">
    <property type="entry name" value="HATPase_dom"/>
</dbReference>
<dbReference type="GO" id="GO:0005524">
    <property type="term" value="F:ATP binding"/>
    <property type="evidence" value="ECO:0007669"/>
    <property type="project" value="UniProtKB-KW"/>
</dbReference>
<keyword evidence="3" id="KW-0597">Phosphoprotein</keyword>
<evidence type="ECO:0000256" key="1">
    <source>
        <dbReference type="ARBA" id="ARBA00000085"/>
    </source>
</evidence>
<proteinExistence type="predicted"/>
<accession>A0A381DJZ7</accession>
<dbReference type="PROSITE" id="PS50109">
    <property type="entry name" value="HIS_KIN"/>
    <property type="match status" value="1"/>
</dbReference>
<evidence type="ECO:0000256" key="5">
    <source>
        <dbReference type="ARBA" id="ARBA00022741"/>
    </source>
</evidence>
<evidence type="ECO:0000313" key="11">
    <source>
        <dbReference type="Proteomes" id="UP000254920"/>
    </source>
</evidence>
<dbReference type="GO" id="GO:0000155">
    <property type="term" value="F:phosphorelay sensor kinase activity"/>
    <property type="evidence" value="ECO:0007669"/>
    <property type="project" value="InterPro"/>
</dbReference>
<organism evidence="10 11">
    <name type="scientific">Campylobacter sputorum subsp. sputorum</name>
    <dbReference type="NCBI Taxonomy" id="32024"/>
    <lineage>
        <taxon>Bacteria</taxon>
        <taxon>Pseudomonadati</taxon>
        <taxon>Campylobacterota</taxon>
        <taxon>Epsilonproteobacteria</taxon>
        <taxon>Campylobacterales</taxon>
        <taxon>Campylobacteraceae</taxon>
        <taxon>Campylobacter</taxon>
    </lineage>
</organism>